<reference evidence="1 2" key="1">
    <citation type="submission" date="2020-10" db="EMBL/GenBank/DDBJ databases">
        <authorList>
            <person name="Castelo-Branco R."/>
            <person name="Eusebio N."/>
            <person name="Adriana R."/>
            <person name="Vieira A."/>
            <person name="Brugerolle De Fraissinette N."/>
            <person name="Rezende De Castro R."/>
            <person name="Schneider M.P."/>
            <person name="Vasconcelos V."/>
            <person name="Leao P.N."/>
        </authorList>
    </citation>
    <scope>NUCLEOTIDE SEQUENCE [LARGE SCALE GENOMIC DNA]</scope>
    <source>
        <strain evidence="1 2">LEGE 00031</strain>
    </source>
</reference>
<dbReference type="Pfam" id="PF11536">
    <property type="entry name" value="DUF3226"/>
    <property type="match status" value="1"/>
</dbReference>
<comment type="caution">
    <text evidence="1">The sequence shown here is derived from an EMBL/GenBank/DDBJ whole genome shotgun (WGS) entry which is preliminary data.</text>
</comment>
<protein>
    <recommendedName>
        <fullName evidence="3">DUF4435 domain-containing protein</fullName>
    </recommendedName>
</protein>
<dbReference type="EMBL" id="JADEVV010000001">
    <property type="protein sequence ID" value="MBE9252341.1"/>
    <property type="molecule type" value="Genomic_DNA"/>
</dbReference>
<organism evidence="1 2">
    <name type="scientific">Synechocystis salina LEGE 00031</name>
    <dbReference type="NCBI Taxonomy" id="1828736"/>
    <lineage>
        <taxon>Bacteria</taxon>
        <taxon>Bacillati</taxon>
        <taxon>Cyanobacteriota</taxon>
        <taxon>Cyanophyceae</taxon>
        <taxon>Synechococcales</taxon>
        <taxon>Merismopediaceae</taxon>
        <taxon>Synechocystis</taxon>
    </lineage>
</organism>
<dbReference type="InterPro" id="IPR024508">
    <property type="entry name" value="DUF3226"/>
</dbReference>
<name>A0ABR9VMQ3_9SYNC</name>
<accession>A0ABR9VMQ3</accession>
<keyword evidence="2" id="KW-1185">Reference proteome</keyword>
<evidence type="ECO:0000313" key="1">
    <source>
        <dbReference type="EMBL" id="MBE9252341.1"/>
    </source>
</evidence>
<proteinExistence type="predicted"/>
<dbReference type="Proteomes" id="UP000658720">
    <property type="component" value="Unassembled WGS sequence"/>
</dbReference>
<evidence type="ECO:0000313" key="2">
    <source>
        <dbReference type="Proteomes" id="UP000658720"/>
    </source>
</evidence>
<sequence>MSNESVSYSKHLWVEGKTELQLLPFLAHANGINWPDTHPYPVYIHDKNGFNNLANNAKISSFFRSHSKITHFGIILDADDLPPIGEDNNPQKRWKEICSIFVEFIPEIQQNQLSGKGLVFNVKANEVILNDIKFGAWVMPDNLNPGMLETFLSRLISDEFPQLWQHAQTSVKTARSYNAPFREVDLDKINLRTWLTWQNKPDSQILTAIEPDKPLLDLTHVNAQAFVHWFKLLYEL</sequence>
<gene>
    <name evidence="1" type="ORF">IQ217_00420</name>
</gene>
<evidence type="ECO:0008006" key="3">
    <source>
        <dbReference type="Google" id="ProtNLM"/>
    </source>
</evidence>
<dbReference type="RefSeq" id="WP_194018515.1">
    <property type="nucleotide sequence ID" value="NZ_JADEVV010000001.1"/>
</dbReference>